<evidence type="ECO:0000256" key="1">
    <source>
        <dbReference type="ARBA" id="ARBA00038101"/>
    </source>
</evidence>
<evidence type="ECO:0000313" key="2">
    <source>
        <dbReference type="EMBL" id="EJK74054.1"/>
    </source>
</evidence>
<name>K0TAC0_THAOC</name>
<dbReference type="PANTHER" id="PTHR11102">
    <property type="entry name" value="SEL-1-LIKE PROTEIN"/>
    <property type="match status" value="1"/>
</dbReference>
<dbReference type="Gene3D" id="1.25.40.10">
    <property type="entry name" value="Tetratricopeptide repeat domain"/>
    <property type="match status" value="1"/>
</dbReference>
<dbReference type="SMART" id="SM00671">
    <property type="entry name" value="SEL1"/>
    <property type="match status" value="2"/>
</dbReference>
<proteinExistence type="inferred from homology"/>
<dbReference type="InterPro" id="IPR050767">
    <property type="entry name" value="Sel1_AlgK"/>
</dbReference>
<comment type="caution">
    <text evidence="2">The sequence shown here is derived from an EMBL/GenBank/DDBJ whole genome shotgun (WGS) entry which is preliminary data.</text>
</comment>
<dbReference type="Proteomes" id="UP000266841">
    <property type="component" value="Unassembled WGS sequence"/>
</dbReference>
<reference evidence="2 3" key="1">
    <citation type="journal article" date="2012" name="Genome Biol.">
        <title>Genome and low-iron response of an oceanic diatom adapted to chronic iron limitation.</title>
        <authorList>
            <person name="Lommer M."/>
            <person name="Specht M."/>
            <person name="Roy A.S."/>
            <person name="Kraemer L."/>
            <person name="Andreson R."/>
            <person name="Gutowska M.A."/>
            <person name="Wolf J."/>
            <person name="Bergner S.V."/>
            <person name="Schilhabel M.B."/>
            <person name="Klostermeier U.C."/>
            <person name="Beiko R.G."/>
            <person name="Rosenstiel P."/>
            <person name="Hippler M."/>
            <person name="Laroche J."/>
        </authorList>
    </citation>
    <scope>NUCLEOTIDE SEQUENCE [LARGE SCALE GENOMIC DNA]</scope>
    <source>
        <strain evidence="2 3">CCMP1005</strain>
    </source>
</reference>
<keyword evidence="3" id="KW-1185">Reference proteome</keyword>
<evidence type="ECO:0008006" key="4">
    <source>
        <dbReference type="Google" id="ProtNLM"/>
    </source>
</evidence>
<evidence type="ECO:0000313" key="3">
    <source>
        <dbReference type="Proteomes" id="UP000266841"/>
    </source>
</evidence>
<dbReference type="InterPro" id="IPR011990">
    <property type="entry name" value="TPR-like_helical_dom_sf"/>
</dbReference>
<gene>
    <name evidence="2" type="ORF">THAOC_04295</name>
</gene>
<dbReference type="Pfam" id="PF08238">
    <property type="entry name" value="Sel1"/>
    <property type="match status" value="2"/>
</dbReference>
<accession>K0TAC0</accession>
<dbReference type="InterPro" id="IPR006597">
    <property type="entry name" value="Sel1-like"/>
</dbReference>
<protein>
    <recommendedName>
        <fullName evidence="4">RING-type domain-containing protein</fullName>
    </recommendedName>
</protein>
<organism evidence="2 3">
    <name type="scientific">Thalassiosira oceanica</name>
    <name type="common">Marine diatom</name>
    <dbReference type="NCBI Taxonomy" id="159749"/>
    <lineage>
        <taxon>Eukaryota</taxon>
        <taxon>Sar</taxon>
        <taxon>Stramenopiles</taxon>
        <taxon>Ochrophyta</taxon>
        <taxon>Bacillariophyta</taxon>
        <taxon>Coscinodiscophyceae</taxon>
        <taxon>Thalassiosirophycidae</taxon>
        <taxon>Thalassiosirales</taxon>
        <taxon>Thalassiosiraceae</taxon>
        <taxon>Thalassiosira</taxon>
    </lineage>
</organism>
<dbReference type="EMBL" id="AGNL01003993">
    <property type="protein sequence ID" value="EJK74054.1"/>
    <property type="molecule type" value="Genomic_DNA"/>
</dbReference>
<dbReference type="OrthoDB" id="40126at2759"/>
<dbReference type="eggNOG" id="KOG1550">
    <property type="taxonomic scope" value="Eukaryota"/>
</dbReference>
<dbReference type="PANTHER" id="PTHR11102:SF160">
    <property type="entry name" value="ERAD-ASSOCIATED E3 UBIQUITIN-PROTEIN LIGASE COMPONENT HRD3"/>
    <property type="match status" value="1"/>
</dbReference>
<sequence>MSSWAAVAQADSADESEALTARNHLLLMSSGHQREVCEICSLAIGFPMYEHSMVNVCCMKKWCNGCVWAAIQRGMFDKCPFCRTPEPSDDASKLAMIQKRVAKGDADAMCFLGEQYFFAGLGLTKDAPRAIELLTEAAELGSADAHYSLGLMYYKGDDVEEDKPRGVHHWQQAAMKGHAVSRHNLGVAEYEVNGNSDLSVQHWMISAKMGFEQSLYGMKAMFVEGRATKAQYAEALRGYQDALEKMKSPWREEVNRLLGFKLG</sequence>
<dbReference type="SUPFAM" id="SSF81901">
    <property type="entry name" value="HCP-like"/>
    <property type="match status" value="1"/>
</dbReference>
<dbReference type="AlphaFoldDB" id="K0TAC0"/>
<comment type="similarity">
    <text evidence="1">Belongs to the sel-1 family.</text>
</comment>